<dbReference type="Proteomes" id="UP001160499">
    <property type="component" value="Unassembled WGS sequence"/>
</dbReference>
<gene>
    <name evidence="1" type="ORF">M2283_008399</name>
</gene>
<comment type="caution">
    <text evidence="1">The sequence shown here is derived from an EMBL/GenBank/DDBJ whole genome shotgun (WGS) entry which is preliminary data.</text>
</comment>
<evidence type="ECO:0000313" key="2">
    <source>
        <dbReference type="Proteomes" id="UP001160499"/>
    </source>
</evidence>
<evidence type="ECO:0000313" key="1">
    <source>
        <dbReference type="EMBL" id="MDH6221057.1"/>
    </source>
</evidence>
<name>A0ABT6LXN1_9ACTN</name>
<accession>A0ABT6LXN1</accession>
<sequence length="85" mass="8530">MKRRPRDETVGDHATRLAAPPGGVAAAALAGGDPARAVPTQSNAAIIAAGTLRQPSGDIDILSRAPSTAYASPSILGAREAPQCE</sequence>
<organism evidence="1 2">
    <name type="scientific">Streptomyces pseudovenezuelae</name>
    <dbReference type="NCBI Taxonomy" id="67350"/>
    <lineage>
        <taxon>Bacteria</taxon>
        <taxon>Bacillati</taxon>
        <taxon>Actinomycetota</taxon>
        <taxon>Actinomycetes</taxon>
        <taxon>Kitasatosporales</taxon>
        <taxon>Streptomycetaceae</taxon>
        <taxon>Streptomyces</taxon>
        <taxon>Streptomyces aurantiacus group</taxon>
    </lineage>
</organism>
<proteinExistence type="predicted"/>
<keyword evidence="2" id="KW-1185">Reference proteome</keyword>
<reference evidence="1 2" key="1">
    <citation type="submission" date="2023-04" db="EMBL/GenBank/DDBJ databases">
        <title>Forest soil microbial communities from Buena Vista Peninsula, Colon Province, Panama.</title>
        <authorList>
            <person name="Bouskill N."/>
        </authorList>
    </citation>
    <scope>NUCLEOTIDE SEQUENCE [LARGE SCALE GENOMIC DNA]</scope>
    <source>
        <strain evidence="1 2">GGS1</strain>
    </source>
</reference>
<dbReference type="EMBL" id="JARXVH010000020">
    <property type="protein sequence ID" value="MDH6221057.1"/>
    <property type="molecule type" value="Genomic_DNA"/>
</dbReference>
<protein>
    <submittedName>
        <fullName evidence="1">Uncharacterized protein</fullName>
    </submittedName>
</protein>